<feature type="domain" description="ABC transmembrane type-1" evidence="13">
    <location>
        <begin position="94"/>
        <end position="283"/>
    </location>
</feature>
<accession>A0ABW2N0Y0</accession>
<keyword evidence="15" id="KW-1185">Reference proteome</keyword>
<dbReference type="InterPro" id="IPR003593">
    <property type="entry name" value="AAA+_ATPase"/>
</dbReference>
<dbReference type="PANTHER" id="PTHR43297:SF2">
    <property type="entry name" value="DIPEPTIDE TRANSPORT ATP-BINDING PROTEIN DPPD"/>
    <property type="match status" value="1"/>
</dbReference>
<evidence type="ECO:0000256" key="9">
    <source>
        <dbReference type="ARBA" id="ARBA00022989"/>
    </source>
</evidence>
<evidence type="ECO:0000313" key="15">
    <source>
        <dbReference type="Proteomes" id="UP001596524"/>
    </source>
</evidence>
<dbReference type="Pfam" id="PF00005">
    <property type="entry name" value="ABC_tran"/>
    <property type="match status" value="1"/>
</dbReference>
<reference evidence="15" key="1">
    <citation type="journal article" date="2019" name="Int. J. Syst. Evol. Microbiol.">
        <title>The Global Catalogue of Microorganisms (GCM) 10K type strain sequencing project: providing services to taxonomists for standard genome sequencing and annotation.</title>
        <authorList>
            <consortium name="The Broad Institute Genomics Platform"/>
            <consortium name="The Broad Institute Genome Sequencing Center for Infectious Disease"/>
            <person name="Wu L."/>
            <person name="Ma J."/>
        </authorList>
    </citation>
    <scope>NUCLEOTIDE SEQUENCE [LARGE SCALE GENOMIC DNA]</scope>
    <source>
        <strain evidence="15">FCH27</strain>
    </source>
</reference>
<dbReference type="InterPro" id="IPR000515">
    <property type="entry name" value="MetI-like"/>
</dbReference>
<evidence type="ECO:0000256" key="1">
    <source>
        <dbReference type="ARBA" id="ARBA00004141"/>
    </source>
</evidence>
<keyword evidence="10 11" id="KW-0472">Membrane</keyword>
<evidence type="ECO:0000256" key="8">
    <source>
        <dbReference type="ARBA" id="ARBA00022840"/>
    </source>
</evidence>
<keyword evidence="5" id="KW-1003">Cell membrane</keyword>
<dbReference type="Gene3D" id="3.40.50.300">
    <property type="entry name" value="P-loop containing nucleotide triphosphate hydrolases"/>
    <property type="match status" value="1"/>
</dbReference>
<evidence type="ECO:0000259" key="13">
    <source>
        <dbReference type="PROSITE" id="PS50928"/>
    </source>
</evidence>
<dbReference type="PANTHER" id="PTHR43297">
    <property type="entry name" value="OLIGOPEPTIDE TRANSPORT ATP-BINDING PROTEIN APPD"/>
    <property type="match status" value="1"/>
</dbReference>
<evidence type="ECO:0000256" key="2">
    <source>
        <dbReference type="ARBA" id="ARBA00004202"/>
    </source>
</evidence>
<keyword evidence="4 11" id="KW-0813">Transport</keyword>
<comment type="subcellular location">
    <subcellularLocation>
        <location evidence="11">Cell membrane</location>
        <topology evidence="11">Multi-pass membrane protein</topology>
    </subcellularLocation>
    <subcellularLocation>
        <location evidence="2">Cell membrane</location>
        <topology evidence="2">Peripheral membrane protein</topology>
    </subcellularLocation>
    <subcellularLocation>
        <location evidence="1">Membrane</location>
        <topology evidence="1">Multi-pass membrane protein</topology>
    </subcellularLocation>
</comment>
<evidence type="ECO:0000256" key="6">
    <source>
        <dbReference type="ARBA" id="ARBA00022692"/>
    </source>
</evidence>
<dbReference type="EMBL" id="JBHTCH010000004">
    <property type="protein sequence ID" value="MFC7359338.1"/>
    <property type="molecule type" value="Genomic_DNA"/>
</dbReference>
<dbReference type="SUPFAM" id="SSF52540">
    <property type="entry name" value="P-loop containing nucleoside triphosphate hydrolases"/>
    <property type="match status" value="1"/>
</dbReference>
<dbReference type="InterPro" id="IPR035906">
    <property type="entry name" value="MetI-like_sf"/>
</dbReference>
<organism evidence="14 15">
    <name type="scientific">Nocardioides astragali</name>
    <dbReference type="NCBI Taxonomy" id="1776736"/>
    <lineage>
        <taxon>Bacteria</taxon>
        <taxon>Bacillati</taxon>
        <taxon>Actinomycetota</taxon>
        <taxon>Actinomycetes</taxon>
        <taxon>Propionibacteriales</taxon>
        <taxon>Nocardioidaceae</taxon>
        <taxon>Nocardioides</taxon>
    </lineage>
</organism>
<dbReference type="InterPro" id="IPR017871">
    <property type="entry name" value="ABC_transporter-like_CS"/>
</dbReference>
<evidence type="ECO:0000256" key="3">
    <source>
        <dbReference type="ARBA" id="ARBA00005417"/>
    </source>
</evidence>
<dbReference type="SUPFAM" id="SSF161098">
    <property type="entry name" value="MetI-like"/>
    <property type="match status" value="1"/>
</dbReference>
<evidence type="ECO:0000256" key="10">
    <source>
        <dbReference type="ARBA" id="ARBA00023136"/>
    </source>
</evidence>
<feature type="transmembrane region" description="Helical" evidence="11">
    <location>
        <begin position="33"/>
        <end position="54"/>
    </location>
</feature>
<feature type="transmembrane region" description="Helical" evidence="11">
    <location>
        <begin position="207"/>
        <end position="240"/>
    </location>
</feature>
<dbReference type="PROSITE" id="PS50893">
    <property type="entry name" value="ABC_TRANSPORTER_2"/>
    <property type="match status" value="1"/>
</dbReference>
<protein>
    <submittedName>
        <fullName evidence="14">Dipeptide/oligopeptide/nickel ABC transporter permease/ATP-binding protein</fullName>
    </submittedName>
</protein>
<evidence type="ECO:0000259" key="12">
    <source>
        <dbReference type="PROSITE" id="PS50893"/>
    </source>
</evidence>
<dbReference type="InterPro" id="IPR027417">
    <property type="entry name" value="P-loop_NTPase"/>
</dbReference>
<gene>
    <name evidence="14" type="ORF">ACFQO6_03575</name>
</gene>
<dbReference type="InterPro" id="IPR025966">
    <property type="entry name" value="OppC_N"/>
</dbReference>
<dbReference type="SMART" id="SM00382">
    <property type="entry name" value="AAA"/>
    <property type="match status" value="1"/>
</dbReference>
<dbReference type="Gene3D" id="1.10.3720.10">
    <property type="entry name" value="MetI-like"/>
    <property type="match status" value="1"/>
</dbReference>
<evidence type="ECO:0000256" key="11">
    <source>
        <dbReference type="RuleBase" id="RU363032"/>
    </source>
</evidence>
<comment type="similarity">
    <text evidence="11">Belongs to the binding-protein-dependent transport system permease family.</text>
</comment>
<dbReference type="CDD" id="cd06261">
    <property type="entry name" value="TM_PBP2"/>
    <property type="match status" value="1"/>
</dbReference>
<evidence type="ECO:0000256" key="4">
    <source>
        <dbReference type="ARBA" id="ARBA00022448"/>
    </source>
</evidence>
<comment type="similarity">
    <text evidence="3">Belongs to the ABC transporter superfamily.</text>
</comment>
<dbReference type="Pfam" id="PF00528">
    <property type="entry name" value="BPD_transp_1"/>
    <property type="match status" value="1"/>
</dbReference>
<dbReference type="InterPro" id="IPR050388">
    <property type="entry name" value="ABC_Ni/Peptide_Import"/>
</dbReference>
<keyword evidence="6 11" id="KW-0812">Transmembrane</keyword>
<name>A0ABW2N0Y0_9ACTN</name>
<dbReference type="NCBIfam" id="TIGR01727">
    <property type="entry name" value="oligo_HPY"/>
    <property type="match status" value="1"/>
</dbReference>
<dbReference type="Proteomes" id="UP001596524">
    <property type="component" value="Unassembled WGS sequence"/>
</dbReference>
<evidence type="ECO:0000313" key="14">
    <source>
        <dbReference type="EMBL" id="MFC7359338.1"/>
    </source>
</evidence>
<evidence type="ECO:0000256" key="7">
    <source>
        <dbReference type="ARBA" id="ARBA00022741"/>
    </source>
</evidence>
<dbReference type="InterPro" id="IPR013563">
    <property type="entry name" value="Oligopep_ABC_C"/>
</dbReference>
<keyword evidence="8" id="KW-0067">ATP-binding</keyword>
<keyword evidence="9 11" id="KW-1133">Transmembrane helix</keyword>
<dbReference type="CDD" id="cd03257">
    <property type="entry name" value="ABC_NikE_OppD_transporters"/>
    <property type="match status" value="1"/>
</dbReference>
<sequence length="658" mass="68864">MSAVIEGASADAELRAAAERDAGFLRRLARQPLTVGSAAVLFLVVLAVVFAPLLSPSGPMEQDLLNIYALPSADHLLGTDQLGRDILSRMLHGGRVTLLGVVQATTVCTLIGMTLGLLAGTLQGGVEVLVMRVCDVLLAVPGLVLLLVVLAIFGQNETAAMITLGIIMSPTLIRVVYSATVAVREEPYVAGARVAGLNSRQIIMRHILPAVAGPALTQISLVAALACLVEAAIGFLGLGVVPPNPSWGNMVTDAQQAIVLAPWMLVPSGGIIAVVALSLTLIGNGIRDAYAGRASGSVSAYSWRALTPVVEREDRRPAPAEVKGVELETDRPAPVLSVKRLSLDLPRGRSHVRIVDGVSFDVGPGEALGIVGESGCGKSMTISGVLRVVPMGARVVAESIGFRGVELTTLGESEMNAVRGTGIAFISQEPISSLNPAFTVGHQLQEAVRLHRGTGRAESKAVAHDLMSRVRLPEAEVVGRKYPHELSGGMAQRIAIARALAGEPDLLVADEPTTALDVSVQAEILDLLRDLREQSGMALILVTHDWGVVAEACDRAMVMYAGEVVETAPVRDLVSNPHHPYTQALLRSSSVGAEPRQLLPVISGSVPAPGSWPTGCRFAARCGLVQDRCLTAPVPLVPTTGGVSARCVLVPSTLEAVR</sequence>
<dbReference type="Pfam" id="PF08352">
    <property type="entry name" value="oligo_HPY"/>
    <property type="match status" value="1"/>
</dbReference>
<keyword evidence="7" id="KW-0547">Nucleotide-binding</keyword>
<feature type="transmembrane region" description="Helical" evidence="11">
    <location>
        <begin position="98"/>
        <end position="122"/>
    </location>
</feature>
<dbReference type="Pfam" id="PF12911">
    <property type="entry name" value="OppC_N"/>
    <property type="match status" value="1"/>
</dbReference>
<feature type="transmembrane region" description="Helical" evidence="11">
    <location>
        <begin position="129"/>
        <end position="153"/>
    </location>
</feature>
<comment type="caution">
    <text evidence="14">The sequence shown here is derived from an EMBL/GenBank/DDBJ whole genome shotgun (WGS) entry which is preliminary data.</text>
</comment>
<feature type="transmembrane region" description="Helical" evidence="11">
    <location>
        <begin position="159"/>
        <end position="177"/>
    </location>
</feature>
<evidence type="ECO:0000256" key="5">
    <source>
        <dbReference type="ARBA" id="ARBA00022475"/>
    </source>
</evidence>
<proteinExistence type="inferred from homology"/>
<dbReference type="PROSITE" id="PS50928">
    <property type="entry name" value="ABC_TM1"/>
    <property type="match status" value="1"/>
</dbReference>
<dbReference type="RefSeq" id="WP_255889428.1">
    <property type="nucleotide sequence ID" value="NZ_JAFMZM010000002.1"/>
</dbReference>
<dbReference type="PROSITE" id="PS00211">
    <property type="entry name" value="ABC_TRANSPORTER_1"/>
    <property type="match status" value="1"/>
</dbReference>
<dbReference type="InterPro" id="IPR003439">
    <property type="entry name" value="ABC_transporter-like_ATP-bd"/>
</dbReference>
<feature type="transmembrane region" description="Helical" evidence="11">
    <location>
        <begin position="260"/>
        <end position="283"/>
    </location>
</feature>
<feature type="domain" description="ABC transporter" evidence="12">
    <location>
        <begin position="336"/>
        <end position="586"/>
    </location>
</feature>